<comment type="caution">
    <text evidence="2">The sequence shown here is derived from an EMBL/GenBank/DDBJ whole genome shotgun (WGS) entry which is preliminary data.</text>
</comment>
<name>A0A498JRK9_MALDO</name>
<evidence type="ECO:0000256" key="1">
    <source>
        <dbReference type="SAM" id="SignalP"/>
    </source>
</evidence>
<feature type="chain" id="PRO_5019712201" evidence="1">
    <location>
        <begin position="22"/>
        <end position="111"/>
    </location>
</feature>
<dbReference type="Proteomes" id="UP000290289">
    <property type="component" value="Chromosome 5"/>
</dbReference>
<organism evidence="2 3">
    <name type="scientific">Malus domestica</name>
    <name type="common">Apple</name>
    <name type="synonym">Pyrus malus</name>
    <dbReference type="NCBI Taxonomy" id="3750"/>
    <lineage>
        <taxon>Eukaryota</taxon>
        <taxon>Viridiplantae</taxon>
        <taxon>Streptophyta</taxon>
        <taxon>Embryophyta</taxon>
        <taxon>Tracheophyta</taxon>
        <taxon>Spermatophyta</taxon>
        <taxon>Magnoliopsida</taxon>
        <taxon>eudicotyledons</taxon>
        <taxon>Gunneridae</taxon>
        <taxon>Pentapetalae</taxon>
        <taxon>rosids</taxon>
        <taxon>fabids</taxon>
        <taxon>Rosales</taxon>
        <taxon>Rosaceae</taxon>
        <taxon>Amygdaloideae</taxon>
        <taxon>Maleae</taxon>
        <taxon>Malus</taxon>
    </lineage>
</organism>
<gene>
    <name evidence="2" type="ORF">DVH24_010733</name>
</gene>
<evidence type="ECO:0000313" key="2">
    <source>
        <dbReference type="EMBL" id="RXH98408.1"/>
    </source>
</evidence>
<evidence type="ECO:0000313" key="3">
    <source>
        <dbReference type="Proteomes" id="UP000290289"/>
    </source>
</evidence>
<sequence length="111" mass="12823">MWLHFLSHFLKIALLINFACEKPILPFIDEKTNNTQQDSVSHYSTSLILVVQNPETFCLNQIKICGIIVVLSKWWFNVTKGEEGGRIVVPFSINEGHYELFTGRIHQKSNF</sequence>
<feature type="signal peptide" evidence="1">
    <location>
        <begin position="1"/>
        <end position="21"/>
    </location>
</feature>
<proteinExistence type="predicted"/>
<protein>
    <submittedName>
        <fullName evidence="2">Uncharacterized protein</fullName>
    </submittedName>
</protein>
<reference evidence="2 3" key="1">
    <citation type="submission" date="2018-10" db="EMBL/GenBank/DDBJ databases">
        <title>A high-quality apple genome assembly.</title>
        <authorList>
            <person name="Hu J."/>
        </authorList>
    </citation>
    <scope>NUCLEOTIDE SEQUENCE [LARGE SCALE GENOMIC DNA]</scope>
    <source>
        <strain evidence="3">cv. HFTH1</strain>
        <tissue evidence="2">Young leaf</tissue>
    </source>
</reference>
<dbReference type="EMBL" id="RDQH01000331">
    <property type="protein sequence ID" value="RXH98408.1"/>
    <property type="molecule type" value="Genomic_DNA"/>
</dbReference>
<accession>A0A498JRK9</accession>
<keyword evidence="3" id="KW-1185">Reference proteome</keyword>
<dbReference type="AlphaFoldDB" id="A0A498JRK9"/>
<keyword evidence="1" id="KW-0732">Signal</keyword>